<name>A0A0P6XCX7_9CHLR</name>
<feature type="transmembrane region" description="Helical" evidence="1">
    <location>
        <begin position="537"/>
        <end position="557"/>
    </location>
</feature>
<feature type="transmembrane region" description="Helical" evidence="1">
    <location>
        <begin position="603"/>
        <end position="622"/>
    </location>
</feature>
<feature type="transmembrane region" description="Helical" evidence="1">
    <location>
        <begin position="12"/>
        <end position="32"/>
    </location>
</feature>
<feature type="transmembrane region" description="Helical" evidence="1">
    <location>
        <begin position="216"/>
        <end position="245"/>
    </location>
</feature>
<evidence type="ECO:0000313" key="3">
    <source>
        <dbReference type="Proteomes" id="UP000050514"/>
    </source>
</evidence>
<organism evidence="2 3">
    <name type="scientific">Bellilinea caldifistulae</name>
    <dbReference type="NCBI Taxonomy" id="360411"/>
    <lineage>
        <taxon>Bacteria</taxon>
        <taxon>Bacillati</taxon>
        <taxon>Chloroflexota</taxon>
        <taxon>Anaerolineae</taxon>
        <taxon>Anaerolineales</taxon>
        <taxon>Anaerolineaceae</taxon>
        <taxon>Bellilinea</taxon>
    </lineage>
</organism>
<feature type="transmembrane region" description="Helical" evidence="1">
    <location>
        <begin position="186"/>
        <end position="204"/>
    </location>
</feature>
<dbReference type="STRING" id="360411.AC812_03485"/>
<protein>
    <submittedName>
        <fullName evidence="2">Uncharacterized protein</fullName>
    </submittedName>
</protein>
<dbReference type="EMBL" id="LGHJ01000009">
    <property type="protein sequence ID" value="KPL77603.1"/>
    <property type="molecule type" value="Genomic_DNA"/>
</dbReference>
<feature type="transmembrane region" description="Helical" evidence="1">
    <location>
        <begin position="161"/>
        <end position="180"/>
    </location>
</feature>
<dbReference type="AlphaFoldDB" id="A0A0P6XCX7"/>
<feature type="transmembrane region" description="Helical" evidence="1">
    <location>
        <begin position="251"/>
        <end position="271"/>
    </location>
</feature>
<comment type="caution">
    <text evidence="2">The sequence shown here is derived from an EMBL/GenBank/DDBJ whole genome shotgun (WGS) entry which is preliminary data.</text>
</comment>
<keyword evidence="1" id="KW-0472">Membrane</keyword>
<evidence type="ECO:0000313" key="2">
    <source>
        <dbReference type="EMBL" id="KPL77603.1"/>
    </source>
</evidence>
<keyword evidence="1" id="KW-1133">Transmembrane helix</keyword>
<evidence type="ECO:0000256" key="1">
    <source>
        <dbReference type="SAM" id="Phobius"/>
    </source>
</evidence>
<feature type="transmembrane region" description="Helical" evidence="1">
    <location>
        <begin position="572"/>
        <end position="591"/>
    </location>
</feature>
<dbReference type="RefSeq" id="WP_061913588.1">
    <property type="nucleotide sequence ID" value="NZ_DF967971.1"/>
</dbReference>
<gene>
    <name evidence="2" type="ORF">AC812_03485</name>
</gene>
<feature type="transmembrane region" description="Helical" evidence="1">
    <location>
        <begin position="130"/>
        <end position="149"/>
    </location>
</feature>
<keyword evidence="3" id="KW-1185">Reference proteome</keyword>
<sequence length="630" mass="73563">MNQIEQDVKKNVFTIERFLVLTLLVGLVYLFLLPPWQQNDEPTQFEYVWLGANLEHWPEKGDFNPEIRREILASMVESRFFISSGILPDLMTISPPADIGVSQLGAPPLYYFWASLPLRLLKGTDLLTQFYIARFMSLLLLVGTVYFTYRASQLLFGKHLLTWMLTAFVALLPQLVYRMTAINDDSAAVVSMTFFIWMAIRGIIRGADWKNWLGLPFAIVLCVLSKTTAWLALPFGILALFLSTFHRRQKWVWGGLLIVLAASIFFVFDVSKSIPAFYYQKRRDVQHALMEKAVDGNYVLVTDRENRGFYQVIDKNQLLEETHLATQKITAGVWIWANEITEIPFFRLEFNGENLLPVEKVTISQKPVFLAVSTSAPQDFRTAVLRVDIGDVNDNIKIYWDCFVLIPGDHRVSNPPSTKDNCQRVNWDGFESENLIRNPSGEEKWFPFRYWFQKLLSQTFRFTSADIFAIVDPPTSYVYFRDAMFYLYRTFWGRFNWGTLPLAGERPYRIFVVPVFLAFLGNGIALFTYWHRKNWSAVLYLLMLIIAGLLYTLYRFAGDWHNYYLLLPQARYFFPNIFTAGFFLCTGWAVLMERILKRSKNSGYLLVGFVAVFLGYNFWAWFTIWKYWYR</sequence>
<proteinExistence type="predicted"/>
<dbReference type="OrthoDB" id="160478at2"/>
<reference evidence="2 3" key="1">
    <citation type="submission" date="2015-07" db="EMBL/GenBank/DDBJ databases">
        <title>Draft genome of Bellilinea caldifistulae DSM 17877.</title>
        <authorList>
            <person name="Hemp J."/>
            <person name="Ward L.M."/>
            <person name="Pace L.A."/>
            <person name="Fischer W.W."/>
        </authorList>
    </citation>
    <scope>NUCLEOTIDE SEQUENCE [LARGE SCALE GENOMIC DNA]</scope>
    <source>
        <strain evidence="2 3">GOMI-1</strain>
    </source>
</reference>
<accession>A0A0P6XCX7</accession>
<feature type="transmembrane region" description="Helical" evidence="1">
    <location>
        <begin position="508"/>
        <end position="530"/>
    </location>
</feature>
<dbReference type="Proteomes" id="UP000050514">
    <property type="component" value="Unassembled WGS sequence"/>
</dbReference>
<keyword evidence="1" id="KW-0812">Transmembrane</keyword>